<sequence length="180" mass="19905">MNDHHADRTATTRTTVEELLAEPALESIVGYVPGGFDMLHIGHLNILRASRKLCTTLIAGVATDESLIRMKNRAPIVPHAERMELVRSLSFVDGVIADHDQDKRVAWEEVHFDVLFKGDDWKGTEKGARLEAELAEVGARVVYLPYTKSTSSTMLRKFLAHEIAERDVALTGAGAAREEA</sequence>
<dbReference type="InterPro" id="IPR004821">
    <property type="entry name" value="Cyt_trans-like"/>
</dbReference>
<proteinExistence type="predicted"/>
<dbReference type="Gene3D" id="3.40.50.620">
    <property type="entry name" value="HUPs"/>
    <property type="match status" value="1"/>
</dbReference>
<evidence type="ECO:0000256" key="1">
    <source>
        <dbReference type="ARBA" id="ARBA00022679"/>
    </source>
</evidence>
<gene>
    <name evidence="4" type="primary">tagD</name>
    <name evidence="4" type="ordered locus">cauri_0406</name>
</gene>
<dbReference type="GeneID" id="31923025"/>
<dbReference type="InterPro" id="IPR050385">
    <property type="entry name" value="Archaeal_FAD_synthase"/>
</dbReference>
<dbReference type="eggNOG" id="COG0615">
    <property type="taxonomic scope" value="Bacteria"/>
</dbReference>
<evidence type="ECO:0000259" key="3">
    <source>
        <dbReference type="Pfam" id="PF01467"/>
    </source>
</evidence>
<feature type="domain" description="Cytidyltransferase-like" evidence="3">
    <location>
        <begin position="32"/>
        <end position="157"/>
    </location>
</feature>
<name>C3PKR9_CORA7</name>
<keyword evidence="5" id="KW-1185">Reference proteome</keyword>
<dbReference type="AlphaFoldDB" id="C3PKR9"/>
<dbReference type="EC" id="2.7.7.39" evidence="4"/>
<dbReference type="SUPFAM" id="SSF52374">
    <property type="entry name" value="Nucleotidylyl transferase"/>
    <property type="match status" value="1"/>
</dbReference>
<keyword evidence="1 4" id="KW-0808">Transferase</keyword>
<reference evidence="4 5" key="1">
    <citation type="journal article" date="2010" name="BMC Genomics">
        <title>Complete genome sequence and lifestyle of black-pigmented Corynebacterium aurimucosum ATCC 700975 (formerly C. nigricans CN-1) isolated from a vaginal swab of a woman with spontaneous abortion.</title>
        <authorList>
            <person name="Trost E."/>
            <person name="Gotker S."/>
            <person name="Schneider J."/>
            <person name="Schneiker-Bekel S."/>
            <person name="Szczepanowski R."/>
            <person name="Tilker A."/>
            <person name="Viehoever P."/>
            <person name="Arnold W."/>
            <person name="Bekel T."/>
            <person name="Blom J."/>
            <person name="Gartemann K.H."/>
            <person name="Linke B."/>
            <person name="Goesmann A."/>
            <person name="Puhler A."/>
            <person name="Shukla S.K."/>
            <person name="Tauch A."/>
        </authorList>
    </citation>
    <scope>NUCLEOTIDE SEQUENCE [LARGE SCALE GENOMIC DNA]</scope>
    <source>
        <strain evidence="5">ATCC 700975 / DSM 44827 / CIP 107346 / CN-1</strain>
    </source>
</reference>
<dbReference type="NCBIfam" id="TIGR00125">
    <property type="entry name" value="cyt_tran_rel"/>
    <property type="match status" value="1"/>
</dbReference>
<dbReference type="PANTHER" id="PTHR43793">
    <property type="entry name" value="FAD SYNTHASE"/>
    <property type="match status" value="1"/>
</dbReference>
<dbReference type="OrthoDB" id="9802794at2"/>
<dbReference type="RefSeq" id="WP_010189619.1">
    <property type="nucleotide sequence ID" value="NC_012590.1"/>
</dbReference>
<dbReference type="PANTHER" id="PTHR43793:SF1">
    <property type="entry name" value="FAD SYNTHASE"/>
    <property type="match status" value="1"/>
</dbReference>
<protein>
    <submittedName>
        <fullName evidence="4">Glycerol-3-phosphate cytidyltransferase</fullName>
        <ecNumber evidence="4">2.7.7.39</ecNumber>
    </submittedName>
</protein>
<accession>C3PKR9</accession>
<evidence type="ECO:0000313" key="4">
    <source>
        <dbReference type="EMBL" id="ACP32005.1"/>
    </source>
</evidence>
<dbReference type="HOGENOM" id="CLU_034585_2_2_11"/>
<evidence type="ECO:0000256" key="2">
    <source>
        <dbReference type="ARBA" id="ARBA00022695"/>
    </source>
</evidence>
<dbReference type="STRING" id="548476.cauri_0406"/>
<dbReference type="EMBL" id="CP001601">
    <property type="protein sequence ID" value="ACP32005.1"/>
    <property type="molecule type" value="Genomic_DNA"/>
</dbReference>
<dbReference type="Proteomes" id="UP000002077">
    <property type="component" value="Chromosome"/>
</dbReference>
<organism evidence="4 5">
    <name type="scientific">Corynebacterium aurimucosum (strain ATCC 700975 / DSM 44827 / CIP 107346 / CN-1)</name>
    <name type="common">Corynebacterium nigricans</name>
    <dbReference type="NCBI Taxonomy" id="548476"/>
    <lineage>
        <taxon>Bacteria</taxon>
        <taxon>Bacillati</taxon>
        <taxon>Actinomycetota</taxon>
        <taxon>Actinomycetes</taxon>
        <taxon>Mycobacteriales</taxon>
        <taxon>Corynebacteriaceae</taxon>
        <taxon>Corynebacterium</taxon>
    </lineage>
</organism>
<dbReference type="InterPro" id="IPR014729">
    <property type="entry name" value="Rossmann-like_a/b/a_fold"/>
</dbReference>
<dbReference type="GO" id="GO:0047348">
    <property type="term" value="F:glycerol-3-phosphate cytidylyltransferase activity"/>
    <property type="evidence" value="ECO:0007669"/>
    <property type="project" value="UniProtKB-EC"/>
</dbReference>
<keyword evidence="2 4" id="KW-0548">Nucleotidyltransferase</keyword>
<dbReference type="Pfam" id="PF01467">
    <property type="entry name" value="CTP_transf_like"/>
    <property type="match status" value="1"/>
</dbReference>
<evidence type="ECO:0000313" key="5">
    <source>
        <dbReference type="Proteomes" id="UP000002077"/>
    </source>
</evidence>
<dbReference type="KEGG" id="car:cauri_0406"/>